<evidence type="ECO:0000313" key="1">
    <source>
        <dbReference type="EMBL" id="EQM95300.1"/>
    </source>
</evidence>
<dbReference type="HOGENOM" id="CLU_3202857_0_0_4"/>
<gene>
    <name evidence="1" type="ORF">OFAG_02131</name>
</gene>
<dbReference type="EMBL" id="ACDP02000006">
    <property type="protein sequence ID" value="EQM95300.1"/>
    <property type="molecule type" value="Genomic_DNA"/>
</dbReference>
<dbReference type="RefSeq" id="WP_020994809.1">
    <property type="nucleotide sequence ID" value="NZ_CABMNL010000001.1"/>
</dbReference>
<accession>T5LQT2</accession>
<evidence type="ECO:0000313" key="2">
    <source>
        <dbReference type="Proteomes" id="UP000003973"/>
    </source>
</evidence>
<reference evidence="1" key="1">
    <citation type="submission" date="2011-10" db="EMBL/GenBank/DDBJ databases">
        <title>The Genome Sequence of Oxalobacter formigenes HOxBLS.</title>
        <authorList>
            <consortium name="The Broad Institute Genome Sequencing Platform"/>
            <person name="Earl A."/>
            <person name="Ward D."/>
            <person name="Feldgarden M."/>
            <person name="Gevers D."/>
            <person name="Allison M.J."/>
            <person name="Humphrey S."/>
            <person name="Young S.K."/>
            <person name="Zeng Q."/>
            <person name="Gargeya S."/>
            <person name="Fitzgerald M."/>
            <person name="Haas B."/>
            <person name="Abouelleil A."/>
            <person name="Alvarado L."/>
            <person name="Arachchi H.M."/>
            <person name="Berlin A."/>
            <person name="Brown A."/>
            <person name="Chapman S.B."/>
            <person name="Chen Z."/>
            <person name="Dunbar C."/>
            <person name="Freedman E."/>
            <person name="Gearin G."/>
            <person name="Goldberg J."/>
            <person name="Griggs A."/>
            <person name="Gujja S."/>
            <person name="Heiman D."/>
            <person name="Howarth C."/>
            <person name="Larson L."/>
            <person name="Lui A."/>
            <person name="MacDonald P.J.P."/>
            <person name="Montmayeur A."/>
            <person name="Murphy C."/>
            <person name="Neiman D."/>
            <person name="Pearson M."/>
            <person name="Priest M."/>
            <person name="Roberts A."/>
            <person name="Saif S."/>
            <person name="Shea T."/>
            <person name="Shenoy N."/>
            <person name="Sisk P."/>
            <person name="Stolte C."/>
            <person name="Sykes S."/>
            <person name="Wortman J."/>
            <person name="Nusbaum C."/>
            <person name="Birren B."/>
        </authorList>
    </citation>
    <scope>NUCLEOTIDE SEQUENCE [LARGE SCALE GENOMIC DNA]</scope>
    <source>
        <strain evidence="1">HOxBLS</strain>
    </source>
</reference>
<dbReference type="AlphaFoldDB" id="T5LQT2"/>
<name>T5LQT2_9BURK</name>
<protein>
    <submittedName>
        <fullName evidence="1">Uncharacterized protein</fullName>
    </submittedName>
</protein>
<proteinExistence type="predicted"/>
<comment type="caution">
    <text evidence="1">The sequence shown here is derived from an EMBL/GenBank/DDBJ whole genome shotgun (WGS) entry which is preliminary data.</text>
</comment>
<sequence>MENTRVLMDDTVFLQVVALFCPSFRIGADHWICPVPAGKIICLER</sequence>
<dbReference type="Proteomes" id="UP000003973">
    <property type="component" value="Unassembled WGS sequence"/>
</dbReference>
<organism evidence="1 2">
    <name type="scientific">Oxalobacter paraformigenes</name>
    <dbReference type="NCBI Taxonomy" id="556268"/>
    <lineage>
        <taxon>Bacteria</taxon>
        <taxon>Pseudomonadati</taxon>
        <taxon>Pseudomonadota</taxon>
        <taxon>Betaproteobacteria</taxon>
        <taxon>Burkholderiales</taxon>
        <taxon>Oxalobacteraceae</taxon>
        <taxon>Oxalobacter</taxon>
    </lineage>
</organism>
<keyword evidence="2" id="KW-1185">Reference proteome</keyword>